<evidence type="ECO:0000313" key="1">
    <source>
        <dbReference type="EMBL" id="GBM12031.1"/>
    </source>
</evidence>
<dbReference type="EMBL" id="BGPR01000307">
    <property type="protein sequence ID" value="GBM12031.1"/>
    <property type="molecule type" value="Genomic_DNA"/>
</dbReference>
<dbReference type="AlphaFoldDB" id="A0A4Y2D5R8"/>
<protein>
    <submittedName>
        <fullName evidence="1">Uncharacterized protein</fullName>
    </submittedName>
</protein>
<organism evidence="1 2">
    <name type="scientific">Araneus ventricosus</name>
    <name type="common">Orbweaver spider</name>
    <name type="synonym">Epeira ventricosa</name>
    <dbReference type="NCBI Taxonomy" id="182803"/>
    <lineage>
        <taxon>Eukaryota</taxon>
        <taxon>Metazoa</taxon>
        <taxon>Ecdysozoa</taxon>
        <taxon>Arthropoda</taxon>
        <taxon>Chelicerata</taxon>
        <taxon>Arachnida</taxon>
        <taxon>Araneae</taxon>
        <taxon>Araneomorphae</taxon>
        <taxon>Entelegynae</taxon>
        <taxon>Araneoidea</taxon>
        <taxon>Araneidae</taxon>
        <taxon>Araneus</taxon>
    </lineage>
</organism>
<keyword evidence="2" id="KW-1185">Reference proteome</keyword>
<comment type="caution">
    <text evidence="1">The sequence shown here is derived from an EMBL/GenBank/DDBJ whole genome shotgun (WGS) entry which is preliminary data.</text>
</comment>
<name>A0A4Y2D5R8_ARAVE</name>
<gene>
    <name evidence="1" type="ORF">AVEN_256113_1</name>
</gene>
<reference evidence="1 2" key="1">
    <citation type="journal article" date="2019" name="Sci. Rep.">
        <title>Orb-weaving spider Araneus ventricosus genome elucidates the spidroin gene catalogue.</title>
        <authorList>
            <person name="Kono N."/>
            <person name="Nakamura H."/>
            <person name="Ohtoshi R."/>
            <person name="Moran D.A.P."/>
            <person name="Shinohara A."/>
            <person name="Yoshida Y."/>
            <person name="Fujiwara M."/>
            <person name="Mori M."/>
            <person name="Tomita M."/>
            <person name="Arakawa K."/>
        </authorList>
    </citation>
    <scope>NUCLEOTIDE SEQUENCE [LARGE SCALE GENOMIC DNA]</scope>
</reference>
<evidence type="ECO:0000313" key="2">
    <source>
        <dbReference type="Proteomes" id="UP000499080"/>
    </source>
</evidence>
<accession>A0A4Y2D5R8</accession>
<proteinExistence type="predicted"/>
<dbReference type="Proteomes" id="UP000499080">
    <property type="component" value="Unassembled WGS sequence"/>
</dbReference>
<sequence>MIATNAVRSVSSPCWSSIEQVSDFIENERQPEVNNISLTIRSLYLLCDGLLVIYKDVKTANLAYIKNAIFGYAWIQTTIVIEAPSLSVDK</sequence>